<dbReference type="PANTHER" id="PTHR43390">
    <property type="entry name" value="SIGNAL PEPTIDASE I"/>
    <property type="match status" value="1"/>
</dbReference>
<dbReference type="GO" id="GO:0009003">
    <property type="term" value="F:signal peptidase activity"/>
    <property type="evidence" value="ECO:0007669"/>
    <property type="project" value="UniProtKB-EC"/>
</dbReference>
<dbReference type="SUPFAM" id="SSF51306">
    <property type="entry name" value="LexA/Signal peptidase"/>
    <property type="match status" value="1"/>
</dbReference>
<dbReference type="NCBIfam" id="TIGR02227">
    <property type="entry name" value="sigpep_I_bact"/>
    <property type="match status" value="1"/>
</dbReference>
<evidence type="ECO:0000259" key="7">
    <source>
        <dbReference type="Pfam" id="PF10502"/>
    </source>
</evidence>
<evidence type="ECO:0000256" key="1">
    <source>
        <dbReference type="ARBA" id="ARBA00000677"/>
    </source>
</evidence>
<dbReference type="InterPro" id="IPR036286">
    <property type="entry name" value="LexA/Signal_pep-like_sf"/>
</dbReference>
<dbReference type="PROSITE" id="PS00761">
    <property type="entry name" value="SPASE_I_3"/>
    <property type="match status" value="1"/>
</dbReference>
<dbReference type="CDD" id="cd06530">
    <property type="entry name" value="S26_SPase_I"/>
    <property type="match status" value="1"/>
</dbReference>
<dbReference type="EMBL" id="JAFLVR010000002">
    <property type="protein sequence ID" value="MBO0450938.1"/>
    <property type="molecule type" value="Genomic_DNA"/>
</dbReference>
<dbReference type="Pfam" id="PF10502">
    <property type="entry name" value="Peptidase_S26"/>
    <property type="match status" value="1"/>
</dbReference>
<evidence type="ECO:0000313" key="9">
    <source>
        <dbReference type="Proteomes" id="UP000664495"/>
    </source>
</evidence>
<dbReference type="PRINTS" id="PR00727">
    <property type="entry name" value="LEADERPTASE"/>
</dbReference>
<comment type="caution">
    <text evidence="8">The sequence shown here is derived from an EMBL/GenBank/DDBJ whole genome shotgun (WGS) entry which is preliminary data.</text>
</comment>
<evidence type="ECO:0000256" key="6">
    <source>
        <dbReference type="RuleBase" id="RU362042"/>
    </source>
</evidence>
<keyword evidence="5 6" id="KW-0378">Hydrolase</keyword>
<dbReference type="Proteomes" id="UP000664495">
    <property type="component" value="Unassembled WGS sequence"/>
</dbReference>
<organism evidence="8 9">
    <name type="scientific">Candidatus Enterococcus murrayae</name>
    <dbReference type="NCBI Taxonomy" id="2815321"/>
    <lineage>
        <taxon>Bacteria</taxon>
        <taxon>Bacillati</taxon>
        <taxon>Bacillota</taxon>
        <taxon>Bacilli</taxon>
        <taxon>Lactobacillales</taxon>
        <taxon>Enterococcaceae</taxon>
        <taxon>Enterococcus</taxon>
    </lineage>
</organism>
<proteinExistence type="inferred from homology"/>
<evidence type="ECO:0000256" key="4">
    <source>
        <dbReference type="ARBA" id="ARBA00013208"/>
    </source>
</evidence>
<dbReference type="InterPro" id="IPR019533">
    <property type="entry name" value="Peptidase_S26"/>
</dbReference>
<accession>A0ABS3HCK0</accession>
<dbReference type="InterPro" id="IPR000223">
    <property type="entry name" value="Pept_S26A_signal_pept_1"/>
</dbReference>
<evidence type="ECO:0000256" key="5">
    <source>
        <dbReference type="ARBA" id="ARBA00022801"/>
    </source>
</evidence>
<comment type="catalytic activity">
    <reaction evidence="1 6">
        <text>Cleavage of hydrophobic, N-terminal signal or leader sequences from secreted and periplasmic proteins.</text>
        <dbReference type="EC" id="3.4.21.89"/>
    </reaction>
</comment>
<reference evidence="8 9" key="1">
    <citation type="submission" date="2021-03" db="EMBL/GenBank/DDBJ databases">
        <title>Enterococcal diversity collection.</title>
        <authorList>
            <person name="Gilmore M.S."/>
            <person name="Schwartzman J."/>
            <person name="Van Tyne D."/>
            <person name="Martin M."/>
            <person name="Earl A.M."/>
            <person name="Manson A.L."/>
            <person name="Straub T."/>
            <person name="Salamzade R."/>
            <person name="Saavedra J."/>
            <person name="Lebreton F."/>
            <person name="Prichula J."/>
            <person name="Schaufler K."/>
            <person name="Gaca A."/>
            <person name="Sgardioli B."/>
            <person name="Wagenaar J."/>
            <person name="Strong T."/>
        </authorList>
    </citation>
    <scope>NUCLEOTIDE SEQUENCE [LARGE SCALE GENOMIC DNA]</scope>
    <source>
        <strain evidence="8 9">MJM16</strain>
    </source>
</reference>
<evidence type="ECO:0000256" key="2">
    <source>
        <dbReference type="ARBA" id="ARBA00004401"/>
    </source>
</evidence>
<evidence type="ECO:0000313" key="8">
    <source>
        <dbReference type="EMBL" id="MBO0450938.1"/>
    </source>
</evidence>
<protein>
    <recommendedName>
        <fullName evidence="4 6">Signal peptidase I</fullName>
        <ecNumber evidence="4 6">3.4.21.89</ecNumber>
    </recommendedName>
</protein>
<keyword evidence="6" id="KW-0645">Protease</keyword>
<dbReference type="Gene3D" id="2.10.109.10">
    <property type="entry name" value="Umud Fragment, subunit A"/>
    <property type="match status" value="1"/>
</dbReference>
<dbReference type="PANTHER" id="PTHR43390:SF1">
    <property type="entry name" value="CHLOROPLAST PROCESSING PEPTIDASE"/>
    <property type="match status" value="1"/>
</dbReference>
<name>A0ABS3HCK0_9ENTE</name>
<feature type="domain" description="Peptidase S26" evidence="7">
    <location>
        <begin position="5"/>
        <end position="141"/>
    </location>
</feature>
<dbReference type="EC" id="3.4.21.89" evidence="4 6"/>
<comment type="similarity">
    <text evidence="3 6">Belongs to the peptidase S26 family.</text>
</comment>
<keyword evidence="9" id="KW-1185">Reference proteome</keyword>
<comment type="subcellular location">
    <subcellularLocation>
        <location evidence="2">Cell membrane</location>
        <topology evidence="2">Single-pass type II membrane protein</topology>
    </subcellularLocation>
    <subcellularLocation>
        <location evidence="6">Membrane</location>
        <topology evidence="6">Single-pass type II membrane protein</topology>
    </subcellularLocation>
</comment>
<evidence type="ECO:0000256" key="3">
    <source>
        <dbReference type="ARBA" id="ARBA00009370"/>
    </source>
</evidence>
<dbReference type="InterPro" id="IPR019758">
    <property type="entry name" value="Pept_S26A_signal_pept_1_CS"/>
</dbReference>
<sequence>MFIRTTFIVHPISGKSMEDTLNNGDWVLIDKRKELKRYAIVAFSDHRNGDLLVKRIIGQPGDSYIIQNNVMILDLGTSNSFQTTIQIELEKDIANELRNRTTIPENAYFVMGDNVDISNDSRSFGFVSNKQIEGRMVKVLWSKK</sequence>
<gene>
    <name evidence="8" type="primary">lepB</name>
    <name evidence="8" type="ORF">JZO85_01575</name>
</gene>